<protein>
    <submittedName>
        <fullName evidence="1">Uncharacterized protein</fullName>
    </submittedName>
</protein>
<proteinExistence type="predicted"/>
<reference evidence="1 2" key="2">
    <citation type="submission" date="2017-10" db="EMBL/GenBank/DDBJ databases">
        <title>Genome analyses suggest a sexual origin of heterokaryosis in a supposedly ancient asexual fungus.</title>
        <authorList>
            <person name="Corradi N."/>
            <person name="Sedzielewska K."/>
            <person name="Noel J."/>
            <person name="Charron P."/>
            <person name="Farinelli L."/>
            <person name="Marton T."/>
            <person name="Kruger M."/>
            <person name="Pelin A."/>
            <person name="Brachmann A."/>
            <person name="Corradi N."/>
        </authorList>
    </citation>
    <scope>NUCLEOTIDE SEQUENCE [LARGE SCALE GENOMIC DNA]</scope>
    <source>
        <strain evidence="1 2">A1</strain>
    </source>
</reference>
<name>A0A2N0QSD3_9GLOM</name>
<gene>
    <name evidence="1" type="ORF">RhiirA1_478201</name>
</gene>
<dbReference type="VEuPathDB" id="FungiDB:RhiirA1_478201"/>
<evidence type="ECO:0000313" key="1">
    <source>
        <dbReference type="EMBL" id="PKC53978.1"/>
    </source>
</evidence>
<dbReference type="Proteomes" id="UP000232688">
    <property type="component" value="Unassembled WGS sequence"/>
</dbReference>
<dbReference type="AlphaFoldDB" id="A0A2N0QSD3"/>
<accession>A0A2N0QSD3</accession>
<dbReference type="EMBL" id="LLXH01003660">
    <property type="protein sequence ID" value="PKC53978.1"/>
    <property type="molecule type" value="Genomic_DNA"/>
</dbReference>
<organism evidence="1 2">
    <name type="scientific">Rhizophagus irregularis</name>
    <dbReference type="NCBI Taxonomy" id="588596"/>
    <lineage>
        <taxon>Eukaryota</taxon>
        <taxon>Fungi</taxon>
        <taxon>Fungi incertae sedis</taxon>
        <taxon>Mucoromycota</taxon>
        <taxon>Glomeromycotina</taxon>
        <taxon>Glomeromycetes</taxon>
        <taxon>Glomerales</taxon>
        <taxon>Glomeraceae</taxon>
        <taxon>Rhizophagus</taxon>
    </lineage>
</organism>
<evidence type="ECO:0000313" key="2">
    <source>
        <dbReference type="Proteomes" id="UP000232688"/>
    </source>
</evidence>
<sequence>MNTKYRISKYLTSVFCGLPIDIETRNKYFLRICQLLLDKLVVIENRLKKQEKNRQTTTYIKFGYVSMDGRASKYAVTYSNLRVNKQFKTLKEQEKYKKRFKNSLKSNKNKWQFTNNGFESKKKKWSFW</sequence>
<comment type="caution">
    <text evidence="1">The sequence shown here is derived from an EMBL/GenBank/DDBJ whole genome shotgun (WGS) entry which is preliminary data.</text>
</comment>
<reference evidence="1 2" key="1">
    <citation type="submission" date="2017-10" db="EMBL/GenBank/DDBJ databases">
        <title>Extensive intraspecific genome diversity in a model arbuscular mycorrhizal fungus.</title>
        <authorList>
            <person name="Chen E.C.H."/>
            <person name="Morin E."/>
            <person name="Baudet D."/>
            <person name="Noel J."/>
            <person name="Ndikumana S."/>
            <person name="Charron P."/>
            <person name="St-Onge C."/>
            <person name="Giorgi J."/>
            <person name="Grigoriev I.V."/>
            <person name="Roux C."/>
            <person name="Martin F.M."/>
            <person name="Corradi N."/>
        </authorList>
    </citation>
    <scope>NUCLEOTIDE SEQUENCE [LARGE SCALE GENOMIC DNA]</scope>
    <source>
        <strain evidence="1 2">A1</strain>
    </source>
</reference>